<reference evidence="3" key="3">
    <citation type="submission" date="2015-06" db="UniProtKB">
        <authorList>
            <consortium name="EnsemblMetazoa"/>
        </authorList>
    </citation>
    <scope>IDENTIFICATION</scope>
</reference>
<accession>T1EXJ4</accession>
<evidence type="ECO:0000313" key="2">
    <source>
        <dbReference type="EMBL" id="ESN90331.1"/>
    </source>
</evidence>
<proteinExistence type="predicted"/>
<organism evidence="3 4">
    <name type="scientific">Helobdella robusta</name>
    <name type="common">Californian leech</name>
    <dbReference type="NCBI Taxonomy" id="6412"/>
    <lineage>
        <taxon>Eukaryota</taxon>
        <taxon>Metazoa</taxon>
        <taxon>Spiralia</taxon>
        <taxon>Lophotrochozoa</taxon>
        <taxon>Annelida</taxon>
        <taxon>Clitellata</taxon>
        <taxon>Hirudinea</taxon>
        <taxon>Rhynchobdellida</taxon>
        <taxon>Glossiphoniidae</taxon>
        <taxon>Helobdella</taxon>
    </lineage>
</organism>
<evidence type="ECO:0000313" key="4">
    <source>
        <dbReference type="Proteomes" id="UP000015101"/>
    </source>
</evidence>
<dbReference type="GeneID" id="20201294"/>
<evidence type="ECO:0000313" key="3">
    <source>
        <dbReference type="EnsemblMetazoa" id="HelroP165989"/>
    </source>
</evidence>
<dbReference type="PANTHER" id="PTHR13371">
    <property type="entry name" value="GLYCINE-, GLUTAMATE-, THIENYLCYCLOHEXYLPIPERIDINE-BINDING PROTEIN"/>
    <property type="match status" value="1"/>
</dbReference>
<dbReference type="KEGG" id="hro:HELRODRAFT_165989"/>
<gene>
    <name evidence="3" type="primary">20201294</name>
    <name evidence="2" type="ORF">HELRODRAFT_165989</name>
</gene>
<dbReference type="HOGENOM" id="CLU_654324_0_0_1"/>
<protein>
    <recommendedName>
        <fullName evidence="5">TOG domain-containing protein</fullName>
    </recommendedName>
</protein>
<feature type="region of interest" description="Disordered" evidence="1">
    <location>
        <begin position="312"/>
        <end position="357"/>
    </location>
</feature>
<dbReference type="CTD" id="20201294"/>
<dbReference type="OrthoDB" id="66599at2759"/>
<dbReference type="InterPro" id="IPR016024">
    <property type="entry name" value="ARM-type_fold"/>
</dbReference>
<dbReference type="PANTHER" id="PTHR13371:SF0">
    <property type="entry name" value="CENTROSOMAL PROTEIN OF 104 KDA"/>
    <property type="match status" value="1"/>
</dbReference>
<name>T1EXJ4_HELRO</name>
<dbReference type="RefSeq" id="XP_009031280.1">
    <property type="nucleotide sequence ID" value="XM_009033032.1"/>
</dbReference>
<dbReference type="AlphaFoldDB" id="T1EXJ4"/>
<dbReference type="InParanoid" id="T1EXJ4"/>
<dbReference type="Pfam" id="PF21040">
    <property type="entry name" value="CEP104-like_TOG"/>
    <property type="match status" value="1"/>
</dbReference>
<keyword evidence="4" id="KW-1185">Reference proteome</keyword>
<evidence type="ECO:0000256" key="1">
    <source>
        <dbReference type="SAM" id="MobiDB-lite"/>
    </source>
</evidence>
<evidence type="ECO:0008006" key="5">
    <source>
        <dbReference type="Google" id="ProtNLM"/>
    </source>
</evidence>
<feature type="compositionally biased region" description="Basic and acidic residues" evidence="1">
    <location>
        <begin position="313"/>
        <end position="331"/>
    </location>
</feature>
<reference evidence="4" key="1">
    <citation type="submission" date="2012-12" db="EMBL/GenBank/DDBJ databases">
        <authorList>
            <person name="Hellsten U."/>
            <person name="Grimwood J."/>
            <person name="Chapman J.A."/>
            <person name="Shapiro H."/>
            <person name="Aerts A."/>
            <person name="Otillar R.P."/>
            <person name="Terry A.Y."/>
            <person name="Boore J.L."/>
            <person name="Simakov O."/>
            <person name="Marletaz F."/>
            <person name="Cho S.-J."/>
            <person name="Edsinger-Gonzales E."/>
            <person name="Havlak P."/>
            <person name="Kuo D.-H."/>
            <person name="Larsson T."/>
            <person name="Lv J."/>
            <person name="Arendt D."/>
            <person name="Savage R."/>
            <person name="Osoegawa K."/>
            <person name="de Jong P."/>
            <person name="Lindberg D.R."/>
            <person name="Seaver E.C."/>
            <person name="Weisblat D.A."/>
            <person name="Putnam N.H."/>
            <person name="Grigoriev I.V."/>
            <person name="Rokhsar D.S."/>
        </authorList>
    </citation>
    <scope>NUCLEOTIDE SEQUENCE</scope>
</reference>
<dbReference type="EnsemblMetazoa" id="HelroT165989">
    <property type="protein sequence ID" value="HelroP165989"/>
    <property type="gene ID" value="HelroG165989"/>
</dbReference>
<dbReference type="InterPro" id="IPR011989">
    <property type="entry name" value="ARM-like"/>
</dbReference>
<dbReference type="Gene3D" id="1.25.10.10">
    <property type="entry name" value="Leucine-rich Repeat Variant"/>
    <property type="match status" value="1"/>
</dbReference>
<dbReference type="EMBL" id="KB097753">
    <property type="protein sequence ID" value="ESN90331.1"/>
    <property type="molecule type" value="Genomic_DNA"/>
</dbReference>
<feature type="compositionally biased region" description="Polar residues" evidence="1">
    <location>
        <begin position="332"/>
        <end position="355"/>
    </location>
</feature>
<reference evidence="2 4" key="2">
    <citation type="journal article" date="2013" name="Nature">
        <title>Insights into bilaterian evolution from three spiralian genomes.</title>
        <authorList>
            <person name="Simakov O."/>
            <person name="Marletaz F."/>
            <person name="Cho S.J."/>
            <person name="Edsinger-Gonzales E."/>
            <person name="Havlak P."/>
            <person name="Hellsten U."/>
            <person name="Kuo D.H."/>
            <person name="Larsson T."/>
            <person name="Lv J."/>
            <person name="Arendt D."/>
            <person name="Savage R."/>
            <person name="Osoegawa K."/>
            <person name="de Jong P."/>
            <person name="Grimwood J."/>
            <person name="Chapman J.A."/>
            <person name="Shapiro H."/>
            <person name="Aerts A."/>
            <person name="Otillar R.P."/>
            <person name="Terry A.Y."/>
            <person name="Boore J.L."/>
            <person name="Grigoriev I.V."/>
            <person name="Lindberg D.R."/>
            <person name="Seaver E.C."/>
            <person name="Weisblat D.A."/>
            <person name="Putnam N.H."/>
            <person name="Rokhsar D.S."/>
        </authorList>
    </citation>
    <scope>NUCLEOTIDE SEQUENCE</scope>
</reference>
<sequence>MEPSDDCYDPVTDTSRLEPLSEQDLKEASVIIDRFGMEIACKLWSKKWQQRLEGLELVRSEMESLKGNMNNSGAYVNNSTLLNNNNSFIGNDVKEHRLQYVKAFDLIFQKNVKDHIFQVFQTLLNLTLSFLVVFQFSNGPAAQKSSNLPTLDLVIPILVLKLGDNCQSAISSECVKACKSNPSSKLLFLNVLSFMHLVYVESYQDWPMPTDQLMPFLIYCLSSNHFEVRERTEEFVMDVYKNNRQVVRGFFPADENVKIKTAKNILYKHLLNKFDALDGSNSKSNISAAISSQAQQALPQKQKNVAPVAIAIKNDDRRQPRQPEPHTESTRKNGNVTLKQQNKTNIPKPKTNLSKFNVEDKFSPATKSVSGVIKISGDSGPNNKENKFIQQHSLHQKNDQRDNLNVQDHELYHDYDDRRF</sequence>
<dbReference type="EMBL" id="AMQM01002230">
    <property type="status" value="NOT_ANNOTATED_CDS"/>
    <property type="molecule type" value="Genomic_DNA"/>
</dbReference>
<dbReference type="Proteomes" id="UP000015101">
    <property type="component" value="Unassembled WGS sequence"/>
</dbReference>
<dbReference type="InterPro" id="IPR052607">
    <property type="entry name" value="CEP104-like"/>
</dbReference>
<dbReference type="eggNOG" id="KOG4825">
    <property type="taxonomic scope" value="Eukaryota"/>
</dbReference>
<dbReference type="SUPFAM" id="SSF48371">
    <property type="entry name" value="ARM repeat"/>
    <property type="match status" value="1"/>
</dbReference>